<dbReference type="GO" id="GO:0031176">
    <property type="term" value="F:endo-1,4-beta-xylanase activity"/>
    <property type="evidence" value="ECO:0007669"/>
    <property type="project" value="UniProtKB-EC"/>
</dbReference>
<protein>
    <recommendedName>
        <fullName evidence="6">Beta-xylanase</fullName>
        <ecNumber evidence="6">3.2.1.8</ecNumber>
    </recommendedName>
</protein>
<dbReference type="EC" id="3.2.1.8" evidence="6"/>
<organism evidence="9 10">
    <name type="scientific">Marssonina brunnea f. sp. multigermtubi (strain MB_m1)</name>
    <name type="common">Marssonina leaf spot fungus</name>
    <dbReference type="NCBI Taxonomy" id="1072389"/>
    <lineage>
        <taxon>Eukaryota</taxon>
        <taxon>Fungi</taxon>
        <taxon>Dikarya</taxon>
        <taxon>Ascomycota</taxon>
        <taxon>Pezizomycotina</taxon>
        <taxon>Leotiomycetes</taxon>
        <taxon>Helotiales</taxon>
        <taxon>Drepanopezizaceae</taxon>
        <taxon>Drepanopeziza</taxon>
    </lineage>
</organism>
<dbReference type="SMART" id="SM00633">
    <property type="entry name" value="Glyco_10"/>
    <property type="match status" value="1"/>
</dbReference>
<dbReference type="PROSITE" id="PS51760">
    <property type="entry name" value="GH10_2"/>
    <property type="match status" value="1"/>
</dbReference>
<sequence length="332" mass="35486">MLNIKNIAAVTAVLLISIDAAVAQAVGYSTGGDKSIDVKFRAHGKKFFGCASDQSRLTVGSTGDIIKANFGQLTPENSMKWDSLQGTQGQFDTAGADFLVDWAVANKKLVRGHALVWHIQLPEWVSDMNDAKTLTTVLQTHISTVVGRWAGKIYAWDVANEIFNEDGTVRTTTVWGKVLGDNLMPIAFEAAKAADPNAKLYINDYNMDKSDSPKAIALAARVKEWLAAGIPIDGIGTQAHLSAGTGSQVAGALQVLASSGVSEISITELDIIGAAPDDYVAVTQACLDEPKCVGITVWGVRDTDSWRPGNTPLLFDEKWLPKPAYDAILGIL</sequence>
<dbReference type="GeneID" id="18759568"/>
<keyword evidence="5 6" id="KW-0624">Polysaccharide degradation</keyword>
<feature type="chain" id="PRO_5003852793" description="Beta-xylanase" evidence="7">
    <location>
        <begin position="24"/>
        <end position="332"/>
    </location>
</feature>
<dbReference type="RefSeq" id="XP_007291522.1">
    <property type="nucleotide sequence ID" value="XM_007291460.1"/>
</dbReference>
<evidence type="ECO:0000256" key="7">
    <source>
        <dbReference type="SAM" id="SignalP"/>
    </source>
</evidence>
<dbReference type="eggNOG" id="ENOG502QSCW">
    <property type="taxonomic scope" value="Eukaryota"/>
</dbReference>
<dbReference type="Pfam" id="PF00331">
    <property type="entry name" value="Glyco_hydro_10"/>
    <property type="match status" value="1"/>
</dbReference>
<accession>K1WXU3</accession>
<dbReference type="PANTHER" id="PTHR31490:SF76">
    <property type="entry name" value="ENDO-1,4-BETA-XYLANASE C"/>
    <property type="match status" value="1"/>
</dbReference>
<keyword evidence="9" id="KW-0858">Xylan degradation</keyword>
<name>K1WXU3_MARBU</name>
<dbReference type="HOGENOM" id="CLU_020161_5_0_1"/>
<evidence type="ECO:0000256" key="3">
    <source>
        <dbReference type="ARBA" id="ARBA00023277"/>
    </source>
</evidence>
<dbReference type="EMBL" id="JH921434">
    <property type="protein sequence ID" value="EKD17861.1"/>
    <property type="molecule type" value="Genomic_DNA"/>
</dbReference>
<dbReference type="InterPro" id="IPR044846">
    <property type="entry name" value="GH10"/>
</dbReference>
<dbReference type="PANTHER" id="PTHR31490">
    <property type="entry name" value="GLYCOSYL HYDROLASE"/>
    <property type="match status" value="1"/>
</dbReference>
<evidence type="ECO:0000256" key="1">
    <source>
        <dbReference type="ARBA" id="ARBA00007495"/>
    </source>
</evidence>
<dbReference type="InParanoid" id="K1WXU3"/>
<feature type="signal peptide" evidence="7">
    <location>
        <begin position="1"/>
        <end position="23"/>
    </location>
</feature>
<keyword evidence="7" id="KW-0732">Signal</keyword>
<evidence type="ECO:0000256" key="5">
    <source>
        <dbReference type="ARBA" id="ARBA00023326"/>
    </source>
</evidence>
<reference evidence="9 10" key="1">
    <citation type="journal article" date="2012" name="BMC Genomics">
        <title>Sequencing the genome of Marssonina brunnea reveals fungus-poplar co-evolution.</title>
        <authorList>
            <person name="Zhu S."/>
            <person name="Cao Y.-Z."/>
            <person name="Jiang C."/>
            <person name="Tan B.-Y."/>
            <person name="Wang Z."/>
            <person name="Feng S."/>
            <person name="Zhang L."/>
            <person name="Su X.-H."/>
            <person name="Brejova B."/>
            <person name="Vinar T."/>
            <person name="Xu M."/>
            <person name="Wang M.-X."/>
            <person name="Zhang S.-G."/>
            <person name="Huang M.-R."/>
            <person name="Wu R."/>
            <person name="Zhou Y."/>
        </authorList>
    </citation>
    <scope>NUCLEOTIDE SEQUENCE [LARGE SCALE GENOMIC DNA]</scope>
    <source>
        <strain evidence="9 10">MB_m1</strain>
    </source>
</reference>
<dbReference type="OrthoDB" id="3055998at2759"/>
<evidence type="ECO:0000256" key="4">
    <source>
        <dbReference type="ARBA" id="ARBA00023295"/>
    </source>
</evidence>
<dbReference type="KEGG" id="mbe:MBM_03633"/>
<feature type="domain" description="GH10" evidence="8">
    <location>
        <begin position="51"/>
        <end position="331"/>
    </location>
</feature>
<comment type="catalytic activity">
    <reaction evidence="6">
        <text>Endohydrolysis of (1-&gt;4)-beta-D-xylosidic linkages in xylans.</text>
        <dbReference type="EC" id="3.2.1.8"/>
    </reaction>
</comment>
<comment type="similarity">
    <text evidence="1 6">Belongs to the glycosyl hydrolase 10 (cellulase F) family.</text>
</comment>
<dbReference type="AlphaFoldDB" id="K1WXU3"/>
<dbReference type="PRINTS" id="PR00134">
    <property type="entry name" value="GLHYDRLASE10"/>
</dbReference>
<dbReference type="GO" id="GO:0045493">
    <property type="term" value="P:xylan catabolic process"/>
    <property type="evidence" value="ECO:0007669"/>
    <property type="project" value="UniProtKB-KW"/>
</dbReference>
<dbReference type="InterPro" id="IPR017853">
    <property type="entry name" value="GH"/>
</dbReference>
<evidence type="ECO:0000256" key="2">
    <source>
        <dbReference type="ARBA" id="ARBA00022801"/>
    </source>
</evidence>
<keyword evidence="2 6" id="KW-0378">Hydrolase</keyword>
<evidence type="ECO:0000313" key="9">
    <source>
        <dbReference type="EMBL" id="EKD17861.1"/>
    </source>
</evidence>
<dbReference type="InterPro" id="IPR001000">
    <property type="entry name" value="GH10_dom"/>
</dbReference>
<dbReference type="SUPFAM" id="SSF51445">
    <property type="entry name" value="(Trans)glycosidases"/>
    <property type="match status" value="1"/>
</dbReference>
<proteinExistence type="inferred from homology"/>
<evidence type="ECO:0000259" key="8">
    <source>
        <dbReference type="PROSITE" id="PS51760"/>
    </source>
</evidence>
<keyword evidence="10" id="KW-1185">Reference proteome</keyword>
<dbReference type="Proteomes" id="UP000006753">
    <property type="component" value="Unassembled WGS sequence"/>
</dbReference>
<keyword evidence="3 6" id="KW-0119">Carbohydrate metabolism</keyword>
<keyword evidence="4 6" id="KW-0326">Glycosidase</keyword>
<dbReference type="OMA" id="SNQRWTR"/>
<dbReference type="Gene3D" id="3.20.20.80">
    <property type="entry name" value="Glycosidases"/>
    <property type="match status" value="1"/>
</dbReference>
<evidence type="ECO:0000313" key="10">
    <source>
        <dbReference type="Proteomes" id="UP000006753"/>
    </source>
</evidence>
<gene>
    <name evidence="9" type="ORF">MBM_03633</name>
</gene>
<evidence type="ECO:0000256" key="6">
    <source>
        <dbReference type="RuleBase" id="RU361174"/>
    </source>
</evidence>